<comment type="caution">
    <text evidence="1">The sequence shown here is derived from an EMBL/GenBank/DDBJ whole genome shotgun (WGS) entry which is preliminary data.</text>
</comment>
<evidence type="ECO:0000313" key="2">
    <source>
        <dbReference type="Proteomes" id="UP001150924"/>
    </source>
</evidence>
<sequence>MLHLAAPTDERWAARAREHLPEILLDHAHCEKKAASTALSLIFRYPERPAMVVPLSRLAREELAHFEEVVAVMRARGLEFRRQTPSPYAAKLMAAARTHEPMRLLDTLLCCSLIEARSCERMRLLAETLDDPGLVKLYRGLLACEARHFHSYVELARELELVPEAELMARLDVLAAHEAEVLRGDPGEPRLHSAVDPALH</sequence>
<dbReference type="Proteomes" id="UP001150924">
    <property type="component" value="Unassembled WGS sequence"/>
</dbReference>
<protein>
    <submittedName>
        <fullName evidence="1">tRNA-(Ms[2]io[6]A)-hydroxylase</fullName>
    </submittedName>
</protein>
<dbReference type="Pfam" id="PF06175">
    <property type="entry name" value="MiaE"/>
    <property type="match status" value="1"/>
</dbReference>
<dbReference type="AlphaFoldDB" id="A0A9X3EVV4"/>
<gene>
    <name evidence="1" type="ORF">OV079_38060</name>
</gene>
<dbReference type="Gene3D" id="1.20.1260.10">
    <property type="match status" value="1"/>
</dbReference>
<dbReference type="InterPro" id="IPR010386">
    <property type="entry name" value="tRNA-Hydrxlase_MiaE"/>
</dbReference>
<dbReference type="GO" id="GO:0045301">
    <property type="term" value="F:tRNA 2-(methylsulfanyl)-N(6)-isopentenyladenosine(37) hydroxylase activity"/>
    <property type="evidence" value="ECO:0007669"/>
    <property type="project" value="InterPro"/>
</dbReference>
<dbReference type="CDD" id="cd07910">
    <property type="entry name" value="MiaE"/>
    <property type="match status" value="1"/>
</dbReference>
<name>A0A9X3EVV4_9BACT</name>
<reference evidence="1" key="1">
    <citation type="submission" date="2022-11" db="EMBL/GenBank/DDBJ databases">
        <title>Minimal conservation of predation-associated metabolite biosynthetic gene clusters underscores biosynthetic potential of Myxococcota including descriptions for ten novel species: Archangium lansinium sp. nov., Myxococcus landrumus sp. nov., Nannocystis bai.</title>
        <authorList>
            <person name="Ahearne A."/>
            <person name="Stevens C."/>
            <person name="Phillips K."/>
        </authorList>
    </citation>
    <scope>NUCLEOTIDE SEQUENCE</scope>
    <source>
        <strain evidence="1">Na p29</strain>
    </source>
</reference>
<dbReference type="InterPro" id="IPR009078">
    <property type="entry name" value="Ferritin-like_SF"/>
</dbReference>
<dbReference type="EMBL" id="JAPNKE010000002">
    <property type="protein sequence ID" value="MCY1011267.1"/>
    <property type="molecule type" value="Genomic_DNA"/>
</dbReference>
<keyword evidence="2" id="KW-1185">Reference proteome</keyword>
<dbReference type="PIRSF" id="PIRSF020736">
    <property type="entry name" value="MiaE"/>
    <property type="match status" value="1"/>
</dbReference>
<dbReference type="InterPro" id="IPR012347">
    <property type="entry name" value="Ferritin-like"/>
</dbReference>
<proteinExistence type="predicted"/>
<accession>A0A9X3EVV4</accession>
<evidence type="ECO:0000313" key="1">
    <source>
        <dbReference type="EMBL" id="MCY1011267.1"/>
    </source>
</evidence>
<dbReference type="GO" id="GO:0006400">
    <property type="term" value="P:tRNA modification"/>
    <property type="evidence" value="ECO:0007669"/>
    <property type="project" value="InterPro"/>
</dbReference>
<dbReference type="RefSeq" id="WP_267774511.1">
    <property type="nucleotide sequence ID" value="NZ_JAPNKE010000002.1"/>
</dbReference>
<dbReference type="SUPFAM" id="SSF47240">
    <property type="entry name" value="Ferritin-like"/>
    <property type="match status" value="1"/>
</dbReference>
<organism evidence="1 2">
    <name type="scientific">Nannocystis pusilla</name>
    <dbReference type="NCBI Taxonomy" id="889268"/>
    <lineage>
        <taxon>Bacteria</taxon>
        <taxon>Pseudomonadati</taxon>
        <taxon>Myxococcota</taxon>
        <taxon>Polyangia</taxon>
        <taxon>Nannocystales</taxon>
        <taxon>Nannocystaceae</taxon>
        <taxon>Nannocystis</taxon>
    </lineage>
</organism>
<dbReference type="PANTHER" id="PTHR42637">
    <property type="entry name" value="TRNA-(MS[2]IO[6]A)-HYDROXYLASE"/>
    <property type="match status" value="1"/>
</dbReference>
<dbReference type="PANTHER" id="PTHR42637:SF1">
    <property type="entry name" value="TRNA 2-(METHYLSULFANYL)-N(6)-ISOPENTENYLADENOSINE(37) HYDROXYLASE"/>
    <property type="match status" value="1"/>
</dbReference>